<accession>A0A1W0WEQ8</accession>
<dbReference type="InterPro" id="IPR032675">
    <property type="entry name" value="LRR_dom_sf"/>
</dbReference>
<proteinExistence type="predicted"/>
<reference evidence="4" key="1">
    <citation type="submission" date="2017-01" db="EMBL/GenBank/DDBJ databases">
        <title>Comparative genomics of anhydrobiosis in the tardigrade Hypsibius dujardini.</title>
        <authorList>
            <person name="Yoshida Y."/>
            <person name="Koutsovoulos G."/>
            <person name="Laetsch D."/>
            <person name="Stevens L."/>
            <person name="Kumar S."/>
            <person name="Horikawa D."/>
            <person name="Ishino K."/>
            <person name="Komine S."/>
            <person name="Tomita M."/>
            <person name="Blaxter M."/>
            <person name="Arakawa K."/>
        </authorList>
    </citation>
    <scope>NUCLEOTIDE SEQUENCE [LARGE SCALE GENOMIC DNA]</scope>
    <source>
        <strain evidence="4">Z151</strain>
    </source>
</reference>
<evidence type="ECO:0000256" key="2">
    <source>
        <dbReference type="SAM" id="SignalP"/>
    </source>
</evidence>
<dbReference type="AlphaFoldDB" id="A0A1W0WEQ8"/>
<evidence type="ECO:0000313" key="3">
    <source>
        <dbReference type="EMBL" id="OQV13695.1"/>
    </source>
</evidence>
<feature type="region of interest" description="Disordered" evidence="1">
    <location>
        <begin position="377"/>
        <end position="416"/>
    </location>
</feature>
<organism evidence="3 4">
    <name type="scientific">Hypsibius exemplaris</name>
    <name type="common">Freshwater tardigrade</name>
    <dbReference type="NCBI Taxonomy" id="2072580"/>
    <lineage>
        <taxon>Eukaryota</taxon>
        <taxon>Metazoa</taxon>
        <taxon>Ecdysozoa</taxon>
        <taxon>Tardigrada</taxon>
        <taxon>Eutardigrada</taxon>
        <taxon>Parachela</taxon>
        <taxon>Hypsibioidea</taxon>
        <taxon>Hypsibiidae</taxon>
        <taxon>Hypsibius</taxon>
    </lineage>
</organism>
<dbReference type="EMBL" id="MTYJ01000118">
    <property type="protein sequence ID" value="OQV13695.1"/>
    <property type="molecule type" value="Genomic_DNA"/>
</dbReference>
<dbReference type="Proteomes" id="UP000192578">
    <property type="component" value="Unassembled WGS sequence"/>
</dbReference>
<evidence type="ECO:0000256" key="1">
    <source>
        <dbReference type="SAM" id="MobiDB-lite"/>
    </source>
</evidence>
<gene>
    <name evidence="3" type="ORF">BV898_12089</name>
</gene>
<keyword evidence="4" id="KW-1185">Reference proteome</keyword>
<dbReference type="SUPFAM" id="SSF52058">
    <property type="entry name" value="L domain-like"/>
    <property type="match status" value="1"/>
</dbReference>
<protein>
    <submittedName>
        <fullName evidence="3">Uncharacterized protein</fullName>
    </submittedName>
</protein>
<feature type="compositionally biased region" description="Polar residues" evidence="1">
    <location>
        <begin position="377"/>
        <end position="397"/>
    </location>
</feature>
<feature type="signal peptide" evidence="2">
    <location>
        <begin position="1"/>
        <end position="18"/>
    </location>
</feature>
<comment type="caution">
    <text evidence="3">The sequence shown here is derived from an EMBL/GenBank/DDBJ whole genome shotgun (WGS) entry which is preliminary data.</text>
</comment>
<sequence length="436" mass="47766">MADHFILIIVALFRLTLGTDFVRSQSVPINQLCHHLTDPDFARCTGGKWPSQPMDFPSNIDHIRFWDIVFQSDDTSNVQPLPATLTSLKQLAFYPNVTWLNHDGEVVRSIPLQKLTENVNRTNIASLLFMKTRFLLINEQFLAGFTGLESLMFIECDIAVIVASAFESLITLTTNHGNEVSEASSALKRFVLFRTTRLKRFPWNVLTYVSSSLEEVKIDENSDLTAITFTRISPGNVTYTPMKRLETVSITNNPYLSALPEAILTRGNGTGIIGAGNGTSSISFAGNGNQCDGCALKSLIAWAAELSNEATELSRYLWADCRVDCEDTLFGNVPHTAGWPIGLKNATFWAELQAQQPPNCNALVIKPCADEYDPPTTIASPSTPFVPTAAGQESTPFFPTDGGPKPSVPSSTARTPSGSRRLFCLLAILLLLQSLA</sequence>
<evidence type="ECO:0000313" key="4">
    <source>
        <dbReference type="Proteomes" id="UP000192578"/>
    </source>
</evidence>
<feature type="chain" id="PRO_5012348083" evidence="2">
    <location>
        <begin position="19"/>
        <end position="436"/>
    </location>
</feature>
<dbReference type="Gene3D" id="3.80.10.10">
    <property type="entry name" value="Ribonuclease Inhibitor"/>
    <property type="match status" value="1"/>
</dbReference>
<name>A0A1W0WEQ8_HYPEX</name>
<keyword evidence="2" id="KW-0732">Signal</keyword>